<feature type="region of interest" description="Disordered" evidence="1">
    <location>
        <begin position="16"/>
        <end position="56"/>
    </location>
</feature>
<dbReference type="EMBL" id="VSRR010110541">
    <property type="protein sequence ID" value="MPC97572.1"/>
    <property type="molecule type" value="Genomic_DNA"/>
</dbReference>
<dbReference type="AlphaFoldDB" id="A0A5B7JND5"/>
<sequence>MSLQGEQEGRQAVILTSFTHHITTTTTSKARKRGDQPTNHPAKKSHEADERTDGSAKFPEIVIGKRHLPCSSTSVHFSYRGVLSRSPPYPITNPFGDNAPRDLCKLGKCFLYGVIGLASEGFSLGDAAP</sequence>
<protein>
    <submittedName>
        <fullName evidence="2">Uncharacterized protein</fullName>
    </submittedName>
</protein>
<keyword evidence="3" id="KW-1185">Reference proteome</keyword>
<name>A0A5B7JND5_PORTR</name>
<dbReference type="Proteomes" id="UP000324222">
    <property type="component" value="Unassembled WGS sequence"/>
</dbReference>
<accession>A0A5B7JND5</accession>
<gene>
    <name evidence="2" type="ORF">E2C01_092892</name>
</gene>
<feature type="compositionally biased region" description="Basic and acidic residues" evidence="1">
    <location>
        <begin position="44"/>
        <end position="54"/>
    </location>
</feature>
<comment type="caution">
    <text evidence="2">The sequence shown here is derived from an EMBL/GenBank/DDBJ whole genome shotgun (WGS) entry which is preliminary data.</text>
</comment>
<proteinExistence type="predicted"/>
<reference evidence="2 3" key="1">
    <citation type="submission" date="2019-05" db="EMBL/GenBank/DDBJ databases">
        <title>Another draft genome of Portunus trituberculatus and its Hox gene families provides insights of decapod evolution.</title>
        <authorList>
            <person name="Jeong J.-H."/>
            <person name="Song I."/>
            <person name="Kim S."/>
            <person name="Choi T."/>
            <person name="Kim D."/>
            <person name="Ryu S."/>
            <person name="Kim W."/>
        </authorList>
    </citation>
    <scope>NUCLEOTIDE SEQUENCE [LARGE SCALE GENOMIC DNA]</scope>
    <source>
        <tissue evidence="2">Muscle</tissue>
    </source>
</reference>
<evidence type="ECO:0000256" key="1">
    <source>
        <dbReference type="SAM" id="MobiDB-lite"/>
    </source>
</evidence>
<organism evidence="2 3">
    <name type="scientific">Portunus trituberculatus</name>
    <name type="common">Swimming crab</name>
    <name type="synonym">Neptunus trituberculatus</name>
    <dbReference type="NCBI Taxonomy" id="210409"/>
    <lineage>
        <taxon>Eukaryota</taxon>
        <taxon>Metazoa</taxon>
        <taxon>Ecdysozoa</taxon>
        <taxon>Arthropoda</taxon>
        <taxon>Crustacea</taxon>
        <taxon>Multicrustacea</taxon>
        <taxon>Malacostraca</taxon>
        <taxon>Eumalacostraca</taxon>
        <taxon>Eucarida</taxon>
        <taxon>Decapoda</taxon>
        <taxon>Pleocyemata</taxon>
        <taxon>Brachyura</taxon>
        <taxon>Eubrachyura</taxon>
        <taxon>Portunoidea</taxon>
        <taxon>Portunidae</taxon>
        <taxon>Portuninae</taxon>
        <taxon>Portunus</taxon>
    </lineage>
</organism>
<evidence type="ECO:0000313" key="3">
    <source>
        <dbReference type="Proteomes" id="UP000324222"/>
    </source>
</evidence>
<evidence type="ECO:0000313" key="2">
    <source>
        <dbReference type="EMBL" id="MPC97572.1"/>
    </source>
</evidence>
<feature type="compositionally biased region" description="Low complexity" evidence="1">
    <location>
        <begin position="16"/>
        <end position="28"/>
    </location>
</feature>